<dbReference type="NCBIfam" id="TIGR00027">
    <property type="entry name" value="mthyl_TIGR00027"/>
    <property type="match status" value="1"/>
</dbReference>
<accession>A0A7I7L0W4</accession>
<sequence>MTVTRTDNDTWGPATGVGTTATMVATARALANRAGMISDPFAEPLVSAVGMEFFTKVATGELALSDLGDNNGLALLTDLFAVRTRFFDYFVTDACRAGIRQAVILASGLDARPYRLWWPAGTTVFEIDQPQVIDFKTQTLRGLNATPRTHRRAAGVDLRRDWPEALRRLGFDAGQPTVWIAEGLFIGFLSPATHDRLFDNVNALSAPGSRVAVDFLPERQPPVASQEHALANRWREFGFTGDMAELTYPDEHHDAAESLAALGWRTVVTGLGDLFTATGLPGLRRQDLKEAPVAGRYVRAVLT</sequence>
<evidence type="ECO:0000256" key="4">
    <source>
        <dbReference type="ARBA" id="ARBA00022679"/>
    </source>
</evidence>
<dbReference type="InterPro" id="IPR029063">
    <property type="entry name" value="SAM-dependent_MTases_sf"/>
</dbReference>
<dbReference type="Proteomes" id="UP000465866">
    <property type="component" value="Chromosome"/>
</dbReference>
<dbReference type="KEGG" id="mcoo:MCOO_37780"/>
<dbReference type="Gene3D" id="3.40.50.150">
    <property type="entry name" value="Vaccinia Virus protein VP39"/>
    <property type="match status" value="1"/>
</dbReference>
<keyword evidence="3 6" id="KW-0489">Methyltransferase</keyword>
<comment type="similarity">
    <text evidence="2 6">Belongs to the UPF0677 family.</text>
</comment>
<keyword evidence="5 6" id="KW-0949">S-adenosyl-L-methionine</keyword>
<dbReference type="AlphaFoldDB" id="A0A7I7L0W4"/>
<dbReference type="GO" id="GO:0008168">
    <property type="term" value="F:methyltransferase activity"/>
    <property type="evidence" value="ECO:0007669"/>
    <property type="project" value="UniProtKB-UniRule"/>
</dbReference>
<reference evidence="7 8" key="1">
    <citation type="journal article" date="2019" name="Emerg. Microbes Infect.">
        <title>Comprehensive subspecies identification of 175 nontuberculous mycobacteria species based on 7547 genomic profiles.</title>
        <authorList>
            <person name="Matsumoto Y."/>
            <person name="Kinjo T."/>
            <person name="Motooka D."/>
            <person name="Nabeya D."/>
            <person name="Jung N."/>
            <person name="Uechi K."/>
            <person name="Horii T."/>
            <person name="Iida T."/>
            <person name="Fujita J."/>
            <person name="Nakamura S."/>
        </authorList>
    </citation>
    <scope>NUCLEOTIDE SEQUENCE [LARGE SCALE GENOMIC DNA]</scope>
    <source>
        <strain evidence="7 8">JCM 12404</strain>
    </source>
</reference>
<name>A0A7I7L0W4_9MYCO</name>
<evidence type="ECO:0000256" key="2">
    <source>
        <dbReference type="ARBA" id="ARBA00008138"/>
    </source>
</evidence>
<keyword evidence="8" id="KW-1185">Reference proteome</keyword>
<dbReference type="PANTHER" id="PTHR43619">
    <property type="entry name" value="S-ADENOSYL-L-METHIONINE-DEPENDENT METHYLTRANSFERASE YKTD-RELATED"/>
    <property type="match status" value="1"/>
</dbReference>
<evidence type="ECO:0000256" key="5">
    <source>
        <dbReference type="ARBA" id="ARBA00022691"/>
    </source>
</evidence>
<dbReference type="InterPro" id="IPR007213">
    <property type="entry name" value="Ppm1/Ppm2/Tcmp"/>
</dbReference>
<dbReference type="Pfam" id="PF04072">
    <property type="entry name" value="LCM"/>
    <property type="match status" value="1"/>
</dbReference>
<evidence type="ECO:0000256" key="1">
    <source>
        <dbReference type="ARBA" id="ARBA00003907"/>
    </source>
</evidence>
<organism evidence="7 8">
    <name type="scientific">Mycobacterium cookii</name>
    <dbReference type="NCBI Taxonomy" id="1775"/>
    <lineage>
        <taxon>Bacteria</taxon>
        <taxon>Bacillati</taxon>
        <taxon>Actinomycetota</taxon>
        <taxon>Actinomycetes</taxon>
        <taxon>Mycobacteriales</taxon>
        <taxon>Mycobacteriaceae</taxon>
        <taxon>Mycobacterium</taxon>
    </lineage>
</organism>
<dbReference type="InterPro" id="IPR011610">
    <property type="entry name" value="SAM_mthyl_Trfase_ML2640-like"/>
</dbReference>
<dbReference type="EC" id="2.1.1.-" evidence="6"/>
<evidence type="ECO:0000313" key="8">
    <source>
        <dbReference type="Proteomes" id="UP000465866"/>
    </source>
</evidence>
<evidence type="ECO:0000256" key="3">
    <source>
        <dbReference type="ARBA" id="ARBA00022603"/>
    </source>
</evidence>
<evidence type="ECO:0000256" key="6">
    <source>
        <dbReference type="RuleBase" id="RU362030"/>
    </source>
</evidence>
<dbReference type="GO" id="GO:0032259">
    <property type="term" value="P:methylation"/>
    <property type="evidence" value="ECO:0007669"/>
    <property type="project" value="UniProtKB-KW"/>
</dbReference>
<dbReference type="PANTHER" id="PTHR43619:SF2">
    <property type="entry name" value="S-ADENOSYL-L-METHIONINE-DEPENDENT METHYLTRANSFERASES SUPERFAMILY PROTEIN"/>
    <property type="match status" value="1"/>
</dbReference>
<comment type="function">
    <text evidence="1 6">Exhibits S-adenosyl-L-methionine-dependent methyltransferase activity.</text>
</comment>
<protein>
    <recommendedName>
        <fullName evidence="6">S-adenosyl-L-methionine-dependent methyltransferase</fullName>
        <ecNumber evidence="6">2.1.1.-</ecNumber>
    </recommendedName>
</protein>
<gene>
    <name evidence="7" type="ORF">MCOO_37780</name>
</gene>
<dbReference type="SUPFAM" id="SSF53335">
    <property type="entry name" value="S-adenosyl-L-methionine-dependent methyltransferases"/>
    <property type="match status" value="1"/>
</dbReference>
<proteinExistence type="inferred from homology"/>
<dbReference type="EMBL" id="AP022569">
    <property type="protein sequence ID" value="BBX47763.1"/>
    <property type="molecule type" value="Genomic_DNA"/>
</dbReference>
<evidence type="ECO:0000313" key="7">
    <source>
        <dbReference type="EMBL" id="BBX47763.1"/>
    </source>
</evidence>
<keyword evidence="4 7" id="KW-0808">Transferase</keyword>